<organism evidence="3 4">
    <name type="scientific">Vitis rotundifolia</name>
    <name type="common">Muscadine grape</name>
    <dbReference type="NCBI Taxonomy" id="103349"/>
    <lineage>
        <taxon>Eukaryota</taxon>
        <taxon>Viridiplantae</taxon>
        <taxon>Streptophyta</taxon>
        <taxon>Embryophyta</taxon>
        <taxon>Tracheophyta</taxon>
        <taxon>Spermatophyta</taxon>
        <taxon>Magnoliopsida</taxon>
        <taxon>eudicotyledons</taxon>
        <taxon>Gunneridae</taxon>
        <taxon>Pentapetalae</taxon>
        <taxon>rosids</taxon>
        <taxon>Vitales</taxon>
        <taxon>Vitaceae</taxon>
        <taxon>Viteae</taxon>
        <taxon>Vitis</taxon>
    </lineage>
</organism>
<comment type="caution">
    <text evidence="3">The sequence shown here is derived from an EMBL/GenBank/DDBJ whole genome shotgun (WGS) entry which is preliminary data.</text>
</comment>
<dbReference type="InterPro" id="IPR008889">
    <property type="entry name" value="VQ"/>
</dbReference>
<proteinExistence type="predicted"/>
<evidence type="ECO:0000313" key="4">
    <source>
        <dbReference type="Proteomes" id="UP001168098"/>
    </source>
</evidence>
<evidence type="ECO:0000256" key="1">
    <source>
        <dbReference type="SAM" id="MobiDB-lite"/>
    </source>
</evidence>
<dbReference type="Pfam" id="PF05678">
    <property type="entry name" value="VQ"/>
    <property type="match status" value="1"/>
</dbReference>
<dbReference type="InterPro" id="IPR039335">
    <property type="entry name" value="SIB1/2"/>
</dbReference>
<dbReference type="Proteomes" id="UP001168098">
    <property type="component" value="Unassembled WGS sequence"/>
</dbReference>
<evidence type="ECO:0000259" key="2">
    <source>
        <dbReference type="Pfam" id="PF05678"/>
    </source>
</evidence>
<dbReference type="PANTHER" id="PTHR33624">
    <property type="entry name" value="SIGMA FACTOR BINDING PROTEIN 1, CHLOROPLASTIC"/>
    <property type="match status" value="1"/>
</dbReference>
<protein>
    <recommendedName>
        <fullName evidence="2">VQ domain-containing protein</fullName>
    </recommendedName>
</protein>
<reference evidence="3 4" key="1">
    <citation type="journal article" date="2023" name="BMC Biotechnol.">
        <title>Vitis rotundifolia cv Carlos genome sequencing.</title>
        <authorList>
            <person name="Huff M."/>
            <person name="Hulse-Kemp A."/>
            <person name="Scheffler B."/>
            <person name="Youngblood R."/>
            <person name="Simpson S."/>
            <person name="Babiker E."/>
            <person name="Staton M."/>
        </authorList>
    </citation>
    <scope>NUCLEOTIDE SEQUENCE [LARGE SCALE GENOMIC DNA]</scope>
    <source>
        <tissue evidence="3">Leaf</tissue>
    </source>
</reference>
<dbReference type="AlphaFoldDB" id="A0AA39DHI4"/>
<keyword evidence="4" id="KW-1185">Reference proteome</keyword>
<name>A0AA39DHI4_VITRO</name>
<dbReference type="PANTHER" id="PTHR33624:SF2">
    <property type="entry name" value="SIGMA FACTOR BINDING PROTEIN 1, CHLOROPLASTIC"/>
    <property type="match status" value="1"/>
</dbReference>
<feature type="domain" description="VQ" evidence="2">
    <location>
        <begin position="28"/>
        <end position="56"/>
    </location>
</feature>
<feature type="compositionally biased region" description="Basic residues" evidence="1">
    <location>
        <begin position="10"/>
        <end position="22"/>
    </location>
</feature>
<feature type="region of interest" description="Disordered" evidence="1">
    <location>
        <begin position="1"/>
        <end position="22"/>
    </location>
</feature>
<evidence type="ECO:0000313" key="3">
    <source>
        <dbReference type="EMBL" id="KAJ9682387.1"/>
    </source>
</evidence>
<accession>A0AA39DHI4</accession>
<sequence>MEMGNPQNQPRRHRGSRGKRKGIKVTYISSPMKVKASSASEFRAIVQELTGCNSNPQSMDAWSVVNNVDDAAHSISAINPISPTPMVDQGFIWRDASDGFPGFQFPCIFA</sequence>
<gene>
    <name evidence="3" type="ORF">PVL29_018327</name>
</gene>
<dbReference type="EMBL" id="JARBHA010000014">
    <property type="protein sequence ID" value="KAJ9682387.1"/>
    <property type="molecule type" value="Genomic_DNA"/>
</dbReference>